<dbReference type="AlphaFoldDB" id="A0A1A9LBZ2"/>
<organism evidence="5 6">
    <name type="scientific">Aequorivita soesokkakensis</name>
    <dbReference type="NCBI Taxonomy" id="1385699"/>
    <lineage>
        <taxon>Bacteria</taxon>
        <taxon>Pseudomonadati</taxon>
        <taxon>Bacteroidota</taxon>
        <taxon>Flavobacteriia</taxon>
        <taxon>Flavobacteriales</taxon>
        <taxon>Flavobacteriaceae</taxon>
        <taxon>Aequorivita</taxon>
    </lineage>
</organism>
<feature type="domain" description="Signal transduction histidine kinase subgroup 3 dimerisation and phosphoacceptor" evidence="4">
    <location>
        <begin position="843"/>
        <end position="901"/>
    </location>
</feature>
<dbReference type="CDD" id="cd16917">
    <property type="entry name" value="HATPase_UhpB-NarQ-NarX-like"/>
    <property type="match status" value="1"/>
</dbReference>
<reference evidence="5 6" key="1">
    <citation type="submission" date="2016-05" db="EMBL/GenBank/DDBJ databases">
        <title>Genome sequencing of Vitellibacter soesokkakensis RSSK-12.</title>
        <authorList>
            <person name="Thevarajoo S."/>
            <person name="Selvaratnam C."/>
            <person name="Goh K.M."/>
            <person name="Chan K.-G."/>
            <person name="Chong C.S."/>
        </authorList>
    </citation>
    <scope>NUCLEOTIDE SEQUENCE [LARGE SCALE GENOMIC DNA]</scope>
    <source>
        <strain evidence="5 6">RSSK-12</strain>
    </source>
</reference>
<dbReference type="EMBL" id="LXIE01000050">
    <property type="protein sequence ID" value="OAD90192.1"/>
    <property type="molecule type" value="Genomic_DNA"/>
</dbReference>
<feature type="transmembrane region" description="Helical" evidence="2">
    <location>
        <begin position="810"/>
        <end position="829"/>
    </location>
</feature>
<dbReference type="STRING" id="1385699.A7A78_07915"/>
<feature type="chain" id="PRO_5008392034" description="Signal transduction histidine kinase subgroup 3 dimerisation and phosphoacceptor domain-containing protein" evidence="3">
    <location>
        <begin position="21"/>
        <end position="1035"/>
    </location>
</feature>
<accession>A0A1A9LBZ2</accession>
<dbReference type="Proteomes" id="UP000077552">
    <property type="component" value="Unassembled WGS sequence"/>
</dbReference>
<keyword evidence="6" id="KW-1185">Reference proteome</keyword>
<protein>
    <recommendedName>
        <fullName evidence="4">Signal transduction histidine kinase subgroup 3 dimerisation and phosphoacceptor domain-containing protein</fullName>
    </recommendedName>
</protein>
<dbReference type="GO" id="GO:0000155">
    <property type="term" value="F:phosphorelay sensor kinase activity"/>
    <property type="evidence" value="ECO:0007669"/>
    <property type="project" value="InterPro"/>
</dbReference>
<feature type="signal peptide" evidence="3">
    <location>
        <begin position="1"/>
        <end position="20"/>
    </location>
</feature>
<dbReference type="Gene3D" id="2.60.40.10">
    <property type="entry name" value="Immunoglobulins"/>
    <property type="match status" value="1"/>
</dbReference>
<keyword evidence="2" id="KW-0812">Transmembrane</keyword>
<name>A0A1A9LBZ2_9FLAO</name>
<dbReference type="Gene3D" id="1.20.5.1930">
    <property type="match status" value="1"/>
</dbReference>
<dbReference type="PANTHER" id="PTHR43547:SF2">
    <property type="entry name" value="HYBRID SIGNAL TRANSDUCTION HISTIDINE KINASE C"/>
    <property type="match status" value="1"/>
</dbReference>
<comment type="caution">
    <text evidence="5">The sequence shown here is derived from an EMBL/GenBank/DDBJ whole genome shotgun (WGS) entry which is preliminary data.</text>
</comment>
<keyword evidence="3" id="KW-0732">Signal</keyword>
<keyword evidence="2" id="KW-1133">Transmembrane helix</keyword>
<dbReference type="Pfam" id="PF07730">
    <property type="entry name" value="HisKA_3"/>
    <property type="match status" value="1"/>
</dbReference>
<sequence length="1035" mass="119215">MRLLKMLVFFLSVTLSQLSAQTLSQVESLSTADALPFRDVASITQDSLGFMWFGTTQGLLKYDGYWFKQYNSNTENPNFISKELLTDHNTIYTGSGHIWYVANNSLFRLNIKTDSIRSYSKLDGLKGGVIELHVDHKKQIWIVSENHWTSSKADTKQYLQKFNETGRFKVIDSVKRGEREFTRLTSDAENNLWWTTINGGTRKYTDKGNILDVLTLDWWNSFANDSFDPANSLIPFDRATISANSEPCNCPNNFGGFLFFDTNNKHFFFPISGGIFRFDPNSKRMECLLNISKGINHAIEDNEGNIWFAGQSVLYKMDSSGTISDFTETIHQVLDFTNISQLFIDSNGLLWISTDNGLLKIQVKPKIFDQLFRSTEKGWGNSMRSIFETAEGNVMAMYEREKKLIVFDSLGNQLNNLELWGDYPKTFNPLFGARFFAMDINKEYVYTVNDYLIRIRLKDGHTTIYPQFSNRLNITGPNPIITLKDGRLLFGFTLSKLTIYNPVTGKSELVFKDRSHHDILHFRFFLESKTPGIIWVGTVNDGLLKVNVNGTVEAQYYLNSNPPLNNNNVMVIHENEDESLWLGTFGGGLTYLNPTKGKVTFYTAKNDLPNNNVVGILPYKESYLLVSTYEGLSFFNTKTKQFKNFYEEDGLTHNEFNFTSFFRDSKGYYYFGGMNGINRFKPEKLMDEELHSNPIRFTSLTRFNSKQNDVLHFDLSYVPLEGITISPYDEYFQVNWTIPSYFKNKSNTYFTKLEGYESSWFFQGTNPYVRYNKLPAGNYVLEVKNAAFSNSEDGNTLMIPIYVKPIFYKTWWFILLSILCALAIIYGLYRLRIKQLLAVEHLRTKISSDLHDDLGSMLSGIAMQSELLEANARIEDKNKLNKIARLSRDAISSMRDLVWSIDNRKERVSDLLERMEELAEELLFPKGINFHMEKNNIALNKKLPIITKQHLFFIYKEAITNILRHSNAKNVWLQFKNHQGNCIVLIKDDGTLKPSKKSTGFGLSNMALRAKKMNATINFNTENGFEIYIKLPFML</sequence>
<dbReference type="GO" id="GO:0016020">
    <property type="term" value="C:membrane"/>
    <property type="evidence" value="ECO:0007669"/>
    <property type="project" value="InterPro"/>
</dbReference>
<dbReference type="InterPro" id="IPR015943">
    <property type="entry name" value="WD40/YVTN_repeat-like_dom_sf"/>
</dbReference>
<dbReference type="InterPro" id="IPR011712">
    <property type="entry name" value="Sig_transdc_His_kin_sub3_dim/P"/>
</dbReference>
<dbReference type="GO" id="GO:0046983">
    <property type="term" value="F:protein dimerization activity"/>
    <property type="evidence" value="ECO:0007669"/>
    <property type="project" value="InterPro"/>
</dbReference>
<dbReference type="SUPFAM" id="SSF63829">
    <property type="entry name" value="Calcium-dependent phosphotriesterase"/>
    <property type="match status" value="3"/>
</dbReference>
<evidence type="ECO:0000256" key="3">
    <source>
        <dbReference type="SAM" id="SignalP"/>
    </source>
</evidence>
<evidence type="ECO:0000256" key="1">
    <source>
        <dbReference type="ARBA" id="ARBA00022553"/>
    </source>
</evidence>
<dbReference type="InterPro" id="IPR036890">
    <property type="entry name" value="HATPase_C_sf"/>
</dbReference>
<keyword evidence="2" id="KW-0472">Membrane</keyword>
<dbReference type="SUPFAM" id="SSF55874">
    <property type="entry name" value="ATPase domain of HSP90 chaperone/DNA topoisomerase II/histidine kinase"/>
    <property type="match status" value="1"/>
</dbReference>
<dbReference type="PANTHER" id="PTHR43547">
    <property type="entry name" value="TWO-COMPONENT HISTIDINE KINASE"/>
    <property type="match status" value="1"/>
</dbReference>
<evidence type="ECO:0000256" key="2">
    <source>
        <dbReference type="SAM" id="Phobius"/>
    </source>
</evidence>
<dbReference type="InterPro" id="IPR013783">
    <property type="entry name" value="Ig-like_fold"/>
</dbReference>
<dbReference type="Gene3D" id="3.30.565.10">
    <property type="entry name" value="Histidine kinase-like ATPase, C-terminal domain"/>
    <property type="match status" value="1"/>
</dbReference>
<dbReference type="Gene3D" id="2.130.10.10">
    <property type="entry name" value="YVTN repeat-like/Quinoprotein amine dehydrogenase"/>
    <property type="match status" value="3"/>
</dbReference>
<evidence type="ECO:0000313" key="5">
    <source>
        <dbReference type="EMBL" id="OAD90192.1"/>
    </source>
</evidence>
<evidence type="ECO:0000313" key="6">
    <source>
        <dbReference type="Proteomes" id="UP000077552"/>
    </source>
</evidence>
<gene>
    <name evidence="5" type="ORF">A7A78_07915</name>
</gene>
<evidence type="ECO:0000259" key="4">
    <source>
        <dbReference type="Pfam" id="PF07730"/>
    </source>
</evidence>
<keyword evidence="1" id="KW-0597">Phosphoprotein</keyword>
<proteinExistence type="predicted"/>